<keyword evidence="3 5" id="KW-1133">Transmembrane helix</keyword>
<feature type="transmembrane region" description="Helical" evidence="5">
    <location>
        <begin position="244"/>
        <end position="264"/>
    </location>
</feature>
<dbReference type="Pfam" id="PF03741">
    <property type="entry name" value="TerC"/>
    <property type="match status" value="1"/>
</dbReference>
<feature type="transmembrane region" description="Helical" evidence="5">
    <location>
        <begin position="52"/>
        <end position="74"/>
    </location>
</feature>
<evidence type="ECO:0008006" key="8">
    <source>
        <dbReference type="Google" id="ProtNLM"/>
    </source>
</evidence>
<dbReference type="PANTHER" id="PTHR30238">
    <property type="entry name" value="MEMBRANE BOUND PREDICTED REDOX MODULATOR"/>
    <property type="match status" value="1"/>
</dbReference>
<keyword evidence="7" id="KW-1185">Reference proteome</keyword>
<dbReference type="NCBIfam" id="TIGR03718">
    <property type="entry name" value="R_switched_Alx"/>
    <property type="match status" value="1"/>
</dbReference>
<evidence type="ECO:0000256" key="1">
    <source>
        <dbReference type="ARBA" id="ARBA00004141"/>
    </source>
</evidence>
<dbReference type="EMBL" id="BRYA01000744">
    <property type="protein sequence ID" value="GMI31517.1"/>
    <property type="molecule type" value="Genomic_DNA"/>
</dbReference>
<dbReference type="InterPro" id="IPR022369">
    <property type="entry name" value="Integral_membrane_TerC_rswitch"/>
</dbReference>
<protein>
    <recommendedName>
        <fullName evidence="8">Integral membrane protein TerC</fullName>
    </recommendedName>
</protein>
<keyword evidence="4 5" id="KW-0472">Membrane</keyword>
<name>A0A9W7G3W8_9STRA</name>
<organism evidence="6 7">
    <name type="scientific">Triparma columacea</name>
    <dbReference type="NCBI Taxonomy" id="722753"/>
    <lineage>
        <taxon>Eukaryota</taxon>
        <taxon>Sar</taxon>
        <taxon>Stramenopiles</taxon>
        <taxon>Ochrophyta</taxon>
        <taxon>Bolidophyceae</taxon>
        <taxon>Parmales</taxon>
        <taxon>Triparmaceae</taxon>
        <taxon>Triparma</taxon>
    </lineage>
</organism>
<evidence type="ECO:0000313" key="7">
    <source>
        <dbReference type="Proteomes" id="UP001165065"/>
    </source>
</evidence>
<evidence type="ECO:0000256" key="5">
    <source>
        <dbReference type="SAM" id="Phobius"/>
    </source>
</evidence>
<gene>
    <name evidence="6" type="ORF">TrCOL_g5791</name>
</gene>
<dbReference type="Proteomes" id="UP001165065">
    <property type="component" value="Unassembled WGS sequence"/>
</dbReference>
<dbReference type="InterPro" id="IPR005496">
    <property type="entry name" value="Integral_membrane_TerC"/>
</dbReference>
<feature type="transmembrane region" description="Helical" evidence="5">
    <location>
        <begin position="86"/>
        <end position="107"/>
    </location>
</feature>
<feature type="transmembrane region" description="Helical" evidence="5">
    <location>
        <begin position="119"/>
        <end position="141"/>
    </location>
</feature>
<comment type="subcellular location">
    <subcellularLocation>
        <location evidence="1">Membrane</location>
        <topology evidence="1">Multi-pass membrane protein</topology>
    </subcellularLocation>
</comment>
<accession>A0A9W7G3W8</accession>
<dbReference type="GO" id="GO:0016020">
    <property type="term" value="C:membrane"/>
    <property type="evidence" value="ECO:0007669"/>
    <property type="project" value="UniProtKB-SubCell"/>
</dbReference>
<evidence type="ECO:0000313" key="6">
    <source>
        <dbReference type="EMBL" id="GMI31517.1"/>
    </source>
</evidence>
<evidence type="ECO:0000256" key="4">
    <source>
        <dbReference type="ARBA" id="ARBA00023136"/>
    </source>
</evidence>
<dbReference type="OrthoDB" id="417520at2759"/>
<feature type="transmembrane region" description="Helical" evidence="5">
    <location>
        <begin position="302"/>
        <end position="320"/>
    </location>
</feature>
<dbReference type="PANTHER" id="PTHR30238:SF0">
    <property type="entry name" value="THYLAKOID MEMBRANE PROTEIN TERC, CHLOROPLASTIC"/>
    <property type="match status" value="1"/>
</dbReference>
<sequence length="327" mass="34692">MYKAAKSTPPRDASVLSKLRGGNISPPVASSNSILPLSSRGGSGKTASSDEYAAALGKTFLTLLAATAFGLALIPLKGAQSSIEFFSGYVVEQSLSVDNIFVFILLFDYFKVPTSLQPLVLSWGIWGAVVMRGIMIMAGVSMLSRARSVLLVFAGVLVASGIKLLSEGSEEEHSMDDNAVLKIANWIMPSSKAYDGNKFFTRDGKTGRMLATPLLTCLICIELSDFVFAIDSIPAVLGVTKDPLIVYASNIFAILALRSLYTVVAQLIQDLVYLRPAVAGVLVFVGVKMTLEYFHIEVGTGVSLGVVLGMVGGGVGASLWHKGRKGK</sequence>
<evidence type="ECO:0000256" key="3">
    <source>
        <dbReference type="ARBA" id="ARBA00022989"/>
    </source>
</evidence>
<reference evidence="7" key="1">
    <citation type="journal article" date="2023" name="Commun. Biol.">
        <title>Genome analysis of Parmales, the sister group of diatoms, reveals the evolutionary specialization of diatoms from phago-mixotrophs to photoautotrophs.</title>
        <authorList>
            <person name="Ban H."/>
            <person name="Sato S."/>
            <person name="Yoshikawa S."/>
            <person name="Yamada K."/>
            <person name="Nakamura Y."/>
            <person name="Ichinomiya M."/>
            <person name="Sato N."/>
            <person name="Blanc-Mathieu R."/>
            <person name="Endo H."/>
            <person name="Kuwata A."/>
            <person name="Ogata H."/>
        </authorList>
    </citation>
    <scope>NUCLEOTIDE SEQUENCE [LARGE SCALE GENOMIC DNA]</scope>
</reference>
<proteinExistence type="predicted"/>
<comment type="caution">
    <text evidence="6">The sequence shown here is derived from an EMBL/GenBank/DDBJ whole genome shotgun (WGS) entry which is preliminary data.</text>
</comment>
<keyword evidence="2 5" id="KW-0812">Transmembrane</keyword>
<feature type="transmembrane region" description="Helical" evidence="5">
    <location>
        <begin position="276"/>
        <end position="296"/>
    </location>
</feature>
<evidence type="ECO:0000256" key="2">
    <source>
        <dbReference type="ARBA" id="ARBA00022692"/>
    </source>
</evidence>
<dbReference type="AlphaFoldDB" id="A0A9W7G3W8"/>